<reference evidence="3" key="1">
    <citation type="journal article" date="2019" name="Int. J. Syst. Evol. Microbiol.">
        <title>The Global Catalogue of Microorganisms (GCM) 10K type strain sequencing project: providing services to taxonomists for standard genome sequencing and annotation.</title>
        <authorList>
            <consortium name="The Broad Institute Genomics Platform"/>
            <consortium name="The Broad Institute Genome Sequencing Center for Infectious Disease"/>
            <person name="Wu L."/>
            <person name="Ma J."/>
        </authorList>
    </citation>
    <scope>NUCLEOTIDE SEQUENCE [LARGE SCALE GENOMIC DNA]</scope>
    <source>
        <strain evidence="3">JCM 19173</strain>
    </source>
</reference>
<feature type="signal peptide" evidence="1">
    <location>
        <begin position="1"/>
        <end position="26"/>
    </location>
</feature>
<sequence>MGVPRFLRRACPAVLLSLLALASAQAGPQAALGPVRGVQLFLTDFQPPAAEASLLALARREQLSWSATQNLFAVQITDETNHFLDWRGSSDAGGRVFTTVRAATYGQGRRALLVLNREWCRAGACQQRTTFGWLDAQGLRAVPEADVIQLIRDQDFMVGAAPACLRGVTLGVQYVPSRQGTALTVLPVVPEAARQACAGAGVNLTSTLRALRMTWVAGVGKFRW</sequence>
<evidence type="ECO:0000256" key="1">
    <source>
        <dbReference type="SAM" id="SignalP"/>
    </source>
</evidence>
<name>A0ABQ2FFX3_9DEIO</name>
<dbReference type="Proteomes" id="UP000604341">
    <property type="component" value="Unassembled WGS sequence"/>
</dbReference>
<keyword evidence="3" id="KW-1185">Reference proteome</keyword>
<evidence type="ECO:0000313" key="3">
    <source>
        <dbReference type="Proteomes" id="UP000604341"/>
    </source>
</evidence>
<feature type="chain" id="PRO_5045321079" evidence="1">
    <location>
        <begin position="27"/>
        <end position="224"/>
    </location>
</feature>
<comment type="caution">
    <text evidence="2">The sequence shown here is derived from an EMBL/GenBank/DDBJ whole genome shotgun (WGS) entry which is preliminary data.</text>
</comment>
<proteinExistence type="predicted"/>
<gene>
    <name evidence="2" type="ORF">GCM10010844_08040</name>
</gene>
<keyword evidence="1" id="KW-0732">Signal</keyword>
<protein>
    <submittedName>
        <fullName evidence="2">Uncharacterized protein</fullName>
    </submittedName>
</protein>
<organism evidence="2 3">
    <name type="scientific">Deinococcus radiotolerans</name>
    <dbReference type="NCBI Taxonomy" id="1309407"/>
    <lineage>
        <taxon>Bacteria</taxon>
        <taxon>Thermotogati</taxon>
        <taxon>Deinococcota</taxon>
        <taxon>Deinococci</taxon>
        <taxon>Deinococcales</taxon>
        <taxon>Deinococcaceae</taxon>
        <taxon>Deinococcus</taxon>
    </lineage>
</organism>
<accession>A0ABQ2FFX3</accession>
<evidence type="ECO:0000313" key="2">
    <source>
        <dbReference type="EMBL" id="GGK91960.1"/>
    </source>
</evidence>
<dbReference type="EMBL" id="BMPE01000001">
    <property type="protein sequence ID" value="GGK91960.1"/>
    <property type="molecule type" value="Genomic_DNA"/>
</dbReference>